<dbReference type="PANTHER" id="PTHR37936:SF3">
    <property type="entry name" value="TRANSPOSASE INSC FOR INSERTION ELEMENT IS2A-RELATED"/>
    <property type="match status" value="1"/>
</dbReference>
<dbReference type="RefSeq" id="WP_189577301.1">
    <property type="nucleotide sequence ID" value="NZ_BMXU01000005.1"/>
</dbReference>
<proteinExistence type="predicted"/>
<sequence length="127" mass="14220">MRGLGLEGHVIIEGQRRRVWPDELKRQIVEESYDRDVTVLEVGRRHEVDPAQIYAWRKKFAAELPEPARSFLPVEIGTASSASEPKPVTGPSATERIEVSFPDGCRLSLPAETPVKRIAALMKAMRS</sequence>
<evidence type="ECO:0000313" key="1">
    <source>
        <dbReference type="EMBL" id="MFC3303919.1"/>
    </source>
</evidence>
<reference evidence="2" key="1">
    <citation type="journal article" date="2019" name="Int. J. Syst. Evol. Microbiol.">
        <title>The Global Catalogue of Microorganisms (GCM) 10K type strain sequencing project: providing services to taxonomists for standard genome sequencing and annotation.</title>
        <authorList>
            <consortium name="The Broad Institute Genomics Platform"/>
            <consortium name="The Broad Institute Genome Sequencing Center for Infectious Disease"/>
            <person name="Wu L."/>
            <person name="Ma J."/>
        </authorList>
    </citation>
    <scope>NUCLEOTIDE SEQUENCE [LARGE SCALE GENOMIC DNA]</scope>
    <source>
        <strain evidence="2">KCTC 22245</strain>
    </source>
</reference>
<dbReference type="Pfam" id="PF01527">
    <property type="entry name" value="HTH_Tnp_1"/>
    <property type="match status" value="1"/>
</dbReference>
<dbReference type="SUPFAM" id="SSF48295">
    <property type="entry name" value="TrpR-like"/>
    <property type="match status" value="1"/>
</dbReference>
<gene>
    <name evidence="1" type="ORF">ACFONP_14410</name>
</gene>
<dbReference type="PANTHER" id="PTHR37936">
    <property type="entry name" value="TRANSPOSASE INSC FOR INSERTION ELEMENT IS2A-RELATED"/>
    <property type="match status" value="1"/>
</dbReference>
<evidence type="ECO:0000313" key="2">
    <source>
        <dbReference type="Proteomes" id="UP001595607"/>
    </source>
</evidence>
<accession>A0ABV7MH69</accession>
<dbReference type="EMBL" id="JBHRVA010000003">
    <property type="protein sequence ID" value="MFC3303919.1"/>
    <property type="molecule type" value="Genomic_DNA"/>
</dbReference>
<dbReference type="NCBIfam" id="NF047593">
    <property type="entry name" value="IS66_ISAeme5_TnpA"/>
    <property type="match status" value="1"/>
</dbReference>
<dbReference type="NCBIfam" id="NF047595">
    <property type="entry name" value="IS66_ISRel24_TnpA"/>
    <property type="match status" value="1"/>
</dbReference>
<dbReference type="InterPro" id="IPR010921">
    <property type="entry name" value="Trp_repressor/repl_initiator"/>
</dbReference>
<name>A0ABV7MH69_9PROT</name>
<comment type="caution">
    <text evidence="1">The sequence shown here is derived from an EMBL/GenBank/DDBJ whole genome shotgun (WGS) entry which is preliminary data.</text>
</comment>
<organism evidence="1 2">
    <name type="scientific">Parvularcula lutaonensis</name>
    <dbReference type="NCBI Taxonomy" id="491923"/>
    <lineage>
        <taxon>Bacteria</taxon>
        <taxon>Pseudomonadati</taxon>
        <taxon>Pseudomonadota</taxon>
        <taxon>Alphaproteobacteria</taxon>
        <taxon>Parvularculales</taxon>
        <taxon>Parvularculaceae</taxon>
        <taxon>Parvularcula</taxon>
    </lineage>
</organism>
<protein>
    <submittedName>
        <fullName evidence="1">Transposase</fullName>
    </submittedName>
</protein>
<dbReference type="InterPro" id="IPR002514">
    <property type="entry name" value="Transposase_8"/>
</dbReference>
<dbReference type="Proteomes" id="UP001595607">
    <property type="component" value="Unassembled WGS sequence"/>
</dbReference>
<keyword evidence="2" id="KW-1185">Reference proteome</keyword>